<dbReference type="AlphaFoldDB" id="A0A640KG10"/>
<reference evidence="1" key="1">
    <citation type="submission" date="2019-11" db="EMBL/GenBank/DDBJ databases">
        <title>Leishmania tarentolae CDS.</title>
        <authorList>
            <person name="Goto Y."/>
            <person name="Yamagishi J."/>
        </authorList>
    </citation>
    <scope>NUCLEOTIDE SEQUENCE [LARGE SCALE GENOMIC DNA]</scope>
    <source>
        <strain evidence="1">Parrot Tar II</strain>
    </source>
</reference>
<accession>A0A640KG10</accession>
<dbReference type="OrthoDB" id="276706at2759"/>
<organism evidence="1 2">
    <name type="scientific">Leishmania tarentolae</name>
    <name type="common">Sauroleishmania tarentolae</name>
    <dbReference type="NCBI Taxonomy" id="5689"/>
    <lineage>
        <taxon>Eukaryota</taxon>
        <taxon>Discoba</taxon>
        <taxon>Euglenozoa</taxon>
        <taxon>Kinetoplastea</taxon>
        <taxon>Metakinetoplastina</taxon>
        <taxon>Trypanosomatida</taxon>
        <taxon>Trypanosomatidae</taxon>
        <taxon>Leishmaniinae</taxon>
        <taxon>Leishmania</taxon>
        <taxon>lizard Leishmania</taxon>
    </lineage>
</organism>
<keyword evidence="2" id="KW-1185">Reference proteome</keyword>
<dbReference type="EMBL" id="BLBS01000026">
    <property type="protein sequence ID" value="GET88238.1"/>
    <property type="molecule type" value="Genomic_DNA"/>
</dbReference>
<proteinExistence type="predicted"/>
<comment type="caution">
    <text evidence="1">The sequence shown here is derived from an EMBL/GenBank/DDBJ whole genome shotgun (WGS) entry which is preliminary data.</text>
</comment>
<gene>
    <name evidence="1" type="ORF">LtaPh_2100600</name>
</gene>
<dbReference type="VEuPathDB" id="TriTrypDB:LtaPh_2100600"/>
<sequence length="493" mass="52620">MSGSTELAGLVRRLSPQAYERALLLLHCLLICSEGGYGNSKTQSLSLQAIFDIVLCACPGPVPRFLFALSCNDKLFRSADCGLTWRLCFSRSIDPLKTSTPDAQGLLDDVTSLLKSTEETENVSGGEEASSVVCCADGHGDVVALCGRNGFLAVSGDKGVTFTTATNYLVDEFGEKAHLRHISVLDTDRILVSDGLRVVCVAVQRADYGPLVLGKAHVALVCTTQICMMRACSFGGGARGAVVAENRKLHLSFNGSVSFMEVPHSLGRIRDFNTTAALRHCELPSFPHAALASSLGLQGIDSGPSSPQSSSVYEYISGYKLDALVGNRESVEAVTQFVTGALCYSSDVFYRFFFVAGCGTEVLPYDYTALLCVCTRRVDNHIVVMSTASYVSYIPFSQSRSHDRLICALTRSCGGGSNYLASRGSVVGTSVSRDLDRWSTPHGAAQAGLLVVGGGDTLACGRNKVVSRVGREAEAHTILHDMRVPVLITAFSM</sequence>
<dbReference type="Proteomes" id="UP000419144">
    <property type="component" value="Unassembled WGS sequence"/>
</dbReference>
<name>A0A640KG10_LEITA</name>
<protein>
    <submittedName>
        <fullName evidence="1">Uncharacterized protein</fullName>
    </submittedName>
</protein>
<evidence type="ECO:0000313" key="2">
    <source>
        <dbReference type="Proteomes" id="UP000419144"/>
    </source>
</evidence>
<dbReference type="SUPFAM" id="SSF110296">
    <property type="entry name" value="Oligoxyloglucan reducing end-specific cellobiohydrolase"/>
    <property type="match status" value="1"/>
</dbReference>
<evidence type="ECO:0000313" key="1">
    <source>
        <dbReference type="EMBL" id="GET88238.1"/>
    </source>
</evidence>